<feature type="region of interest" description="Disordered" evidence="1">
    <location>
        <begin position="50"/>
        <end position="78"/>
    </location>
</feature>
<dbReference type="NCBIfam" id="TIGR01615">
    <property type="entry name" value="A_thal_3542"/>
    <property type="match status" value="1"/>
</dbReference>
<dbReference type="AlphaFoldDB" id="A0A445GSA8"/>
<dbReference type="PANTHER" id="PTHR31579">
    <property type="entry name" value="OS03G0796600 PROTEIN"/>
    <property type="match status" value="1"/>
</dbReference>
<evidence type="ECO:0000313" key="2">
    <source>
        <dbReference type="EMBL" id="RZB64126.1"/>
    </source>
</evidence>
<accession>A0A445GSA8</accession>
<protein>
    <recommendedName>
        <fullName evidence="4">DUF506 domain-containing protein</fullName>
    </recommendedName>
</protein>
<evidence type="ECO:0008006" key="4">
    <source>
        <dbReference type="Google" id="ProtNLM"/>
    </source>
</evidence>
<dbReference type="Pfam" id="PF04720">
    <property type="entry name" value="PDDEXK_6"/>
    <property type="match status" value="1"/>
</dbReference>
<comment type="caution">
    <text evidence="2">The sequence shown here is derived from an EMBL/GenBank/DDBJ whole genome shotgun (WGS) entry which is preliminary data.</text>
</comment>
<reference evidence="2 3" key="1">
    <citation type="submission" date="2018-09" db="EMBL/GenBank/DDBJ databases">
        <title>A high-quality reference genome of wild soybean provides a powerful tool to mine soybean genomes.</title>
        <authorList>
            <person name="Xie M."/>
            <person name="Chung C.Y.L."/>
            <person name="Li M.-W."/>
            <person name="Wong F.-L."/>
            <person name="Chan T.-F."/>
            <person name="Lam H.-M."/>
        </authorList>
    </citation>
    <scope>NUCLEOTIDE SEQUENCE [LARGE SCALE GENOMIC DNA]</scope>
    <source>
        <strain evidence="3">cv. W05</strain>
        <tissue evidence="2">Hypocotyl of etiolated seedlings</tissue>
    </source>
</reference>
<dbReference type="PANTHER" id="PTHR31579:SF42">
    <property type="entry name" value="DUF506 FAMILY PROTEIN (DUF506)"/>
    <property type="match status" value="1"/>
</dbReference>
<proteinExistence type="predicted"/>
<dbReference type="Gramene" id="XM_028347904.1">
    <property type="protein sequence ID" value="XP_028203705.1"/>
    <property type="gene ID" value="LOC114387700"/>
</dbReference>
<sequence length="312" mass="35659">MARIPVRFQRVAAAFDADVARVGLCESSGSEHSPESLTDLSDLVKSFMEKNEATTGEKEEEEVGDVREGHDEEEFEKTEWSYSEKREMLRSLLYENDDDEDERDDKEKIRREAEVAFGVVVGNYSKRRLMSLLREKGFDAGLCKSKWEKNGRLTAGDYEYIDVNFKGKRYIVEVSLAGKFEIARPTDQYSSLLDVFPLIFVGKVEEMKQVARLMCTALKGSMKRMNLHIPPWRRNMYMQAKWFSAYKRTTNAVATKRASLPLSSDESLFPKRSMGFEVRPVKAHNCRDVYATITGFRIGHLTAVLNSDNLGA</sequence>
<evidence type="ECO:0000313" key="3">
    <source>
        <dbReference type="Proteomes" id="UP000289340"/>
    </source>
</evidence>
<keyword evidence="3" id="KW-1185">Reference proteome</keyword>
<dbReference type="InterPro" id="IPR006502">
    <property type="entry name" value="PDDEXK-like"/>
</dbReference>
<name>A0A445GSA8_GLYSO</name>
<gene>
    <name evidence="2" type="ORF">D0Y65_040608</name>
</gene>
<dbReference type="EMBL" id="QZWG01000015">
    <property type="protein sequence ID" value="RZB64126.1"/>
    <property type="molecule type" value="Genomic_DNA"/>
</dbReference>
<organism evidence="2 3">
    <name type="scientific">Glycine soja</name>
    <name type="common">Wild soybean</name>
    <dbReference type="NCBI Taxonomy" id="3848"/>
    <lineage>
        <taxon>Eukaryota</taxon>
        <taxon>Viridiplantae</taxon>
        <taxon>Streptophyta</taxon>
        <taxon>Embryophyta</taxon>
        <taxon>Tracheophyta</taxon>
        <taxon>Spermatophyta</taxon>
        <taxon>Magnoliopsida</taxon>
        <taxon>eudicotyledons</taxon>
        <taxon>Gunneridae</taxon>
        <taxon>Pentapetalae</taxon>
        <taxon>rosids</taxon>
        <taxon>fabids</taxon>
        <taxon>Fabales</taxon>
        <taxon>Fabaceae</taxon>
        <taxon>Papilionoideae</taxon>
        <taxon>50 kb inversion clade</taxon>
        <taxon>NPAAA clade</taxon>
        <taxon>indigoferoid/millettioid clade</taxon>
        <taxon>Phaseoleae</taxon>
        <taxon>Glycine</taxon>
        <taxon>Glycine subgen. Soja</taxon>
    </lineage>
</organism>
<evidence type="ECO:0000256" key="1">
    <source>
        <dbReference type="SAM" id="MobiDB-lite"/>
    </source>
</evidence>
<dbReference type="Proteomes" id="UP000289340">
    <property type="component" value="Chromosome 15"/>
</dbReference>